<dbReference type="Proteomes" id="UP000236959">
    <property type="component" value="Unassembled WGS sequence"/>
</dbReference>
<name>A0A2S3UQJ3_9HYPH</name>
<feature type="coiled-coil region" evidence="1">
    <location>
        <begin position="18"/>
        <end position="45"/>
    </location>
</feature>
<protein>
    <submittedName>
        <fullName evidence="3">Uncharacterized protein DUF1801</fullName>
    </submittedName>
</protein>
<dbReference type="InterPro" id="IPR014922">
    <property type="entry name" value="YdhG-like"/>
</dbReference>
<comment type="caution">
    <text evidence="3">The sequence shown here is derived from an EMBL/GenBank/DDBJ whole genome shotgun (WGS) entry which is preliminary data.</text>
</comment>
<evidence type="ECO:0000313" key="4">
    <source>
        <dbReference type="Proteomes" id="UP000236959"/>
    </source>
</evidence>
<accession>A0A2S3UQJ3</accession>
<dbReference type="SUPFAM" id="SSF159888">
    <property type="entry name" value="YdhG-like"/>
    <property type="match status" value="1"/>
</dbReference>
<keyword evidence="1" id="KW-0175">Coiled coil</keyword>
<proteinExistence type="predicted"/>
<organism evidence="3 4">
    <name type="scientific">Roseibium marinum</name>
    <dbReference type="NCBI Taxonomy" id="281252"/>
    <lineage>
        <taxon>Bacteria</taxon>
        <taxon>Pseudomonadati</taxon>
        <taxon>Pseudomonadota</taxon>
        <taxon>Alphaproteobacteria</taxon>
        <taxon>Hyphomicrobiales</taxon>
        <taxon>Stappiaceae</taxon>
        <taxon>Roseibium</taxon>
    </lineage>
</organism>
<reference evidence="3 4" key="1">
    <citation type="submission" date="2018-01" db="EMBL/GenBank/DDBJ databases">
        <title>Genomic Encyclopedia of Archaeal and Bacterial Type Strains, Phase II (KMG-II): from individual species to whole genera.</title>
        <authorList>
            <person name="Goeker M."/>
        </authorList>
    </citation>
    <scope>NUCLEOTIDE SEQUENCE [LARGE SCALE GENOMIC DNA]</scope>
    <source>
        <strain evidence="3 4">DSM 17023</strain>
    </source>
</reference>
<dbReference type="RefSeq" id="WP_103223380.1">
    <property type="nucleotide sequence ID" value="NZ_PPCN01000007.1"/>
</dbReference>
<dbReference type="EMBL" id="PPCN01000007">
    <property type="protein sequence ID" value="POF29982.1"/>
    <property type="molecule type" value="Genomic_DNA"/>
</dbReference>
<dbReference type="Pfam" id="PF08818">
    <property type="entry name" value="DUF1801"/>
    <property type="match status" value="1"/>
</dbReference>
<sequence>MTSDPDVQSVLDSYPEALKKALLDLRRLIRDIARHNGEIGELEETLKWGQPSFLTARPKTGTTIRIDRDTSQKGDYALYVNCQSSLVSEWRALFPHLVFGGDRSVHFRLSDPVPENELRQMITMALTYHSRKRKPAKA</sequence>
<feature type="domain" description="YdhG-like" evidence="2">
    <location>
        <begin position="19"/>
        <end position="125"/>
    </location>
</feature>
<evidence type="ECO:0000313" key="3">
    <source>
        <dbReference type="EMBL" id="POF29982.1"/>
    </source>
</evidence>
<evidence type="ECO:0000259" key="2">
    <source>
        <dbReference type="Pfam" id="PF08818"/>
    </source>
</evidence>
<keyword evidence="4" id="KW-1185">Reference proteome</keyword>
<evidence type="ECO:0000256" key="1">
    <source>
        <dbReference type="SAM" id="Coils"/>
    </source>
</evidence>
<gene>
    <name evidence="3" type="ORF">CLV41_1076</name>
</gene>
<dbReference type="AlphaFoldDB" id="A0A2S3UQJ3"/>
<dbReference type="OrthoDB" id="328972at2"/>